<dbReference type="SUPFAM" id="SSF51905">
    <property type="entry name" value="FAD/NAD(P)-binding domain"/>
    <property type="match status" value="1"/>
</dbReference>
<feature type="domain" description="Glucose-methanol-choline oxidoreductase N-terminal" evidence="7">
    <location>
        <begin position="86"/>
        <end position="109"/>
    </location>
</feature>
<dbReference type="PANTHER" id="PTHR11552">
    <property type="entry name" value="GLUCOSE-METHANOL-CHOLINE GMC OXIDOREDUCTASE"/>
    <property type="match status" value="1"/>
</dbReference>
<protein>
    <submittedName>
        <fullName evidence="8">GMC family oxidoreductase</fullName>
    </submittedName>
</protein>
<dbReference type="PANTHER" id="PTHR11552:SF147">
    <property type="entry name" value="CHOLINE DEHYDROGENASE, MITOCHONDRIAL"/>
    <property type="match status" value="1"/>
</dbReference>
<keyword evidence="3 6" id="KW-0285">Flavoprotein</keyword>
<comment type="caution">
    <text evidence="8">The sequence shown here is derived from an EMBL/GenBank/DDBJ whole genome shotgun (WGS) entry which is preliminary data.</text>
</comment>
<evidence type="ECO:0000256" key="2">
    <source>
        <dbReference type="ARBA" id="ARBA00010790"/>
    </source>
</evidence>
<dbReference type="Proteomes" id="UP000285112">
    <property type="component" value="Unassembled WGS sequence"/>
</dbReference>
<gene>
    <name evidence="8" type="ORF">D5S19_18620</name>
</gene>
<reference evidence="8 9" key="1">
    <citation type="submission" date="2018-09" db="EMBL/GenBank/DDBJ databases">
        <title>YIM PH 21725 draft genome.</title>
        <authorList>
            <person name="Miao C."/>
        </authorList>
    </citation>
    <scope>NUCLEOTIDE SEQUENCE [LARGE SCALE GENOMIC DNA]</scope>
    <source>
        <strain evidence="9">YIM PH21725</strain>
    </source>
</reference>
<feature type="binding site" evidence="5">
    <location>
        <position position="226"/>
    </location>
    <ligand>
        <name>FAD</name>
        <dbReference type="ChEBI" id="CHEBI:57692"/>
    </ligand>
</feature>
<dbReference type="PIRSF" id="PIRSF000137">
    <property type="entry name" value="Alcohol_oxidase"/>
    <property type="match status" value="1"/>
</dbReference>
<dbReference type="Pfam" id="PF00732">
    <property type="entry name" value="GMC_oxred_N"/>
    <property type="match status" value="1"/>
</dbReference>
<comment type="similarity">
    <text evidence="2 6">Belongs to the GMC oxidoreductase family.</text>
</comment>
<dbReference type="Gene3D" id="3.30.410.40">
    <property type="match status" value="1"/>
</dbReference>
<dbReference type="Gene3D" id="3.50.50.60">
    <property type="entry name" value="FAD/NAD(P)-binding domain"/>
    <property type="match status" value="1"/>
</dbReference>
<evidence type="ECO:0000256" key="4">
    <source>
        <dbReference type="ARBA" id="ARBA00022827"/>
    </source>
</evidence>
<accession>A0A419I2C7</accession>
<proteinExistence type="inferred from homology"/>
<evidence type="ECO:0000256" key="6">
    <source>
        <dbReference type="RuleBase" id="RU003968"/>
    </source>
</evidence>
<dbReference type="EMBL" id="QZFV01000090">
    <property type="protein sequence ID" value="RJQ84005.1"/>
    <property type="molecule type" value="Genomic_DNA"/>
</dbReference>
<comment type="cofactor">
    <cofactor evidence="1 5">
        <name>FAD</name>
        <dbReference type="ChEBI" id="CHEBI:57692"/>
    </cofactor>
</comment>
<dbReference type="Pfam" id="PF05199">
    <property type="entry name" value="GMC_oxred_C"/>
    <property type="match status" value="1"/>
</dbReference>
<evidence type="ECO:0000259" key="7">
    <source>
        <dbReference type="PROSITE" id="PS00623"/>
    </source>
</evidence>
<dbReference type="InterPro" id="IPR036188">
    <property type="entry name" value="FAD/NAD-bd_sf"/>
</dbReference>
<evidence type="ECO:0000256" key="1">
    <source>
        <dbReference type="ARBA" id="ARBA00001974"/>
    </source>
</evidence>
<dbReference type="SUPFAM" id="SSF54373">
    <property type="entry name" value="FAD-linked reductases, C-terminal domain"/>
    <property type="match status" value="1"/>
</dbReference>
<dbReference type="GO" id="GO:0016614">
    <property type="term" value="F:oxidoreductase activity, acting on CH-OH group of donors"/>
    <property type="evidence" value="ECO:0007669"/>
    <property type="project" value="InterPro"/>
</dbReference>
<organism evidence="8 9">
    <name type="scientific">Amycolatopsis panacis</name>
    <dbReference type="NCBI Taxonomy" id="2340917"/>
    <lineage>
        <taxon>Bacteria</taxon>
        <taxon>Bacillati</taxon>
        <taxon>Actinomycetota</taxon>
        <taxon>Actinomycetes</taxon>
        <taxon>Pseudonocardiales</taxon>
        <taxon>Pseudonocardiaceae</taxon>
        <taxon>Amycolatopsis</taxon>
    </lineage>
</organism>
<evidence type="ECO:0000313" key="8">
    <source>
        <dbReference type="EMBL" id="RJQ84005.1"/>
    </source>
</evidence>
<dbReference type="InterPro" id="IPR007867">
    <property type="entry name" value="GMC_OxRtase_C"/>
</dbReference>
<evidence type="ECO:0000313" key="9">
    <source>
        <dbReference type="Proteomes" id="UP000285112"/>
    </source>
</evidence>
<dbReference type="GO" id="GO:0050660">
    <property type="term" value="F:flavin adenine dinucleotide binding"/>
    <property type="evidence" value="ECO:0007669"/>
    <property type="project" value="InterPro"/>
</dbReference>
<evidence type="ECO:0000256" key="5">
    <source>
        <dbReference type="PIRSR" id="PIRSR000137-2"/>
    </source>
</evidence>
<keyword evidence="4 5" id="KW-0274">FAD</keyword>
<dbReference type="PROSITE" id="PS00623">
    <property type="entry name" value="GMC_OXRED_1"/>
    <property type="match status" value="1"/>
</dbReference>
<dbReference type="OrthoDB" id="9785276at2"/>
<dbReference type="RefSeq" id="WP_120024618.1">
    <property type="nucleotide sequence ID" value="NZ_QZFV01000090.1"/>
</dbReference>
<name>A0A419I2C7_9PSEU</name>
<dbReference type="InterPro" id="IPR012132">
    <property type="entry name" value="GMC_OxRdtase"/>
</dbReference>
<sequence length="516" mass="55223">MTSNWDVVVVGAGASGLALAARLADRGATVLVLEAGADFRSVDLHPAWRSPNAVQPYLSGLSSDYLWPDLMAARTDSQQPAPYARGKGVGGSSIVNGQIAIRPPANDFDEWAEAGCKGWGYADVVRYLCRLENDLDFGDADYHGAGGPTPIYRTPLSKWGAVDRGLRSAALERGFAWADDVNAPGATGVSPYPYNALDFHRVTANDAYVEPRREMSNLHIRSGAVVDTIELQGGRATSVVLIDGTRISGGEIVLSGGVVGSAEILLRSGIGPSNELAGLGIRVNQHLPVGQYVQDHPQLHLNVPVRPELAAGVDDRHTNCCVRFSSGIGDADNDLMLISGNQDVSSFYPSGVQAGCGTVDVWLNRANSTGDITLVSRDPSQRARVRQRFLSDAHDMERMKYGVRLTADLLESSGFAEISSESPRNVNQELLQAIEHGDRAFEKYLLDTVTDTAHLTGSCRMGADDADGVVVDSECRVLGVEGLRVVDASILPFCPRSNTYLVSLMLGEVMGDRLDA</sequence>
<keyword evidence="9" id="KW-1185">Reference proteome</keyword>
<dbReference type="AlphaFoldDB" id="A0A419I2C7"/>
<evidence type="ECO:0000256" key="3">
    <source>
        <dbReference type="ARBA" id="ARBA00022630"/>
    </source>
</evidence>
<dbReference type="InterPro" id="IPR000172">
    <property type="entry name" value="GMC_OxRdtase_N"/>
</dbReference>